<organism evidence="9 10">
    <name type="scientific">Thiospirochaeta perfilievii</name>
    <dbReference type="NCBI Taxonomy" id="252967"/>
    <lineage>
        <taxon>Bacteria</taxon>
        <taxon>Pseudomonadati</taxon>
        <taxon>Spirochaetota</taxon>
        <taxon>Spirochaetia</taxon>
        <taxon>Spirochaetales</taxon>
        <taxon>Spirochaetaceae</taxon>
        <taxon>Thiospirochaeta</taxon>
    </lineage>
</organism>
<reference evidence="9 10" key="1">
    <citation type="submission" date="2019-02" db="EMBL/GenBank/DDBJ databases">
        <authorList>
            <person name="Fomenkov A."/>
            <person name="Dubinina G."/>
            <person name="Grabovich M."/>
            <person name="Vincze T."/>
            <person name="Roberts R.J."/>
        </authorList>
    </citation>
    <scope>NUCLEOTIDE SEQUENCE [LARGE SCALE GENOMIC DNA]</scope>
    <source>
        <strain evidence="9 10">P</strain>
    </source>
</reference>
<evidence type="ECO:0000256" key="1">
    <source>
        <dbReference type="ARBA" id="ARBA00004651"/>
    </source>
</evidence>
<proteinExistence type="inferred from homology"/>
<keyword evidence="3" id="KW-1003">Cell membrane</keyword>
<evidence type="ECO:0000256" key="2">
    <source>
        <dbReference type="ARBA" id="ARBA00022448"/>
    </source>
</evidence>
<accession>A0A5C1QCS8</accession>
<dbReference type="InterPro" id="IPR000515">
    <property type="entry name" value="MetI-like"/>
</dbReference>
<name>A0A5C1QCS8_9SPIO</name>
<dbReference type="OrthoDB" id="308958at2"/>
<evidence type="ECO:0000259" key="8">
    <source>
        <dbReference type="PROSITE" id="PS50928"/>
    </source>
</evidence>
<feature type="transmembrane region" description="Helical" evidence="7">
    <location>
        <begin position="27"/>
        <end position="48"/>
    </location>
</feature>
<keyword evidence="4 7" id="KW-0812">Transmembrane</keyword>
<sequence>MLSLLAVKYQALTFIWKKNSRVFKNRYIITIISVAFLIFIWHLSAVYIAAEIILPYPITVLKSLILVLFSQNFLIKLFYTLLRGLLGFIISYISGIFIGVLAGIFKTFRALINPIISVIRSTPVISVILLALIWFDVNYVPIFVAFLMAFPIVCGNIIEGITTVDKNLLEMANVYNIPLKKQIFKIYIPSIVPFIIAGASLSLGVVWKVIIAAEVLSQPKWGVGTSLNEAKSYLITEEVFAWTIIAILLSSGTEYLFNQLIKRRKK</sequence>
<keyword evidence="10" id="KW-1185">Reference proteome</keyword>
<evidence type="ECO:0000256" key="5">
    <source>
        <dbReference type="ARBA" id="ARBA00022989"/>
    </source>
</evidence>
<feature type="transmembrane region" description="Helical" evidence="7">
    <location>
        <begin position="239"/>
        <end position="257"/>
    </location>
</feature>
<dbReference type="PANTHER" id="PTHR30151:SF0">
    <property type="entry name" value="ABC TRANSPORTER PERMEASE PROTEIN MJ0413-RELATED"/>
    <property type="match status" value="1"/>
</dbReference>
<feature type="domain" description="ABC transmembrane type-1" evidence="8">
    <location>
        <begin position="77"/>
        <end position="257"/>
    </location>
</feature>
<evidence type="ECO:0000256" key="6">
    <source>
        <dbReference type="ARBA" id="ARBA00023136"/>
    </source>
</evidence>
<gene>
    <name evidence="9" type="ORF">EW093_09135</name>
</gene>
<evidence type="ECO:0000256" key="4">
    <source>
        <dbReference type="ARBA" id="ARBA00022692"/>
    </source>
</evidence>
<dbReference type="CDD" id="cd06261">
    <property type="entry name" value="TM_PBP2"/>
    <property type="match status" value="1"/>
</dbReference>
<dbReference type="PROSITE" id="PS50928">
    <property type="entry name" value="ABC_TM1"/>
    <property type="match status" value="1"/>
</dbReference>
<feature type="transmembrane region" description="Helical" evidence="7">
    <location>
        <begin position="186"/>
        <end position="210"/>
    </location>
</feature>
<dbReference type="EMBL" id="CP035807">
    <property type="protein sequence ID" value="QEN04860.1"/>
    <property type="molecule type" value="Genomic_DNA"/>
</dbReference>
<dbReference type="GO" id="GO:0005886">
    <property type="term" value="C:plasma membrane"/>
    <property type="evidence" value="ECO:0007669"/>
    <property type="project" value="UniProtKB-SubCell"/>
</dbReference>
<dbReference type="SUPFAM" id="SSF161098">
    <property type="entry name" value="MetI-like"/>
    <property type="match status" value="1"/>
</dbReference>
<reference evidence="9 10" key="2">
    <citation type="submission" date="2019-09" db="EMBL/GenBank/DDBJ databases">
        <title>Complete Genome Sequence and Methylome Analysis of free living Spirochaetas.</title>
        <authorList>
            <person name="Leshcheva N."/>
            <person name="Mikheeva N."/>
        </authorList>
    </citation>
    <scope>NUCLEOTIDE SEQUENCE [LARGE SCALE GENOMIC DNA]</scope>
    <source>
        <strain evidence="9 10">P</strain>
    </source>
</reference>
<dbReference type="Proteomes" id="UP000323824">
    <property type="component" value="Chromosome"/>
</dbReference>
<dbReference type="KEGG" id="sper:EW093_09135"/>
<dbReference type="PANTHER" id="PTHR30151">
    <property type="entry name" value="ALKANE SULFONATE ABC TRANSPORTER-RELATED, MEMBRANE SUBUNIT"/>
    <property type="match status" value="1"/>
</dbReference>
<evidence type="ECO:0000313" key="10">
    <source>
        <dbReference type="Proteomes" id="UP000323824"/>
    </source>
</evidence>
<dbReference type="Pfam" id="PF00528">
    <property type="entry name" value="BPD_transp_1"/>
    <property type="match status" value="1"/>
</dbReference>
<feature type="transmembrane region" description="Helical" evidence="7">
    <location>
        <begin position="141"/>
        <end position="165"/>
    </location>
</feature>
<comment type="subcellular location">
    <subcellularLocation>
        <location evidence="1 7">Cell membrane</location>
        <topology evidence="1 7">Multi-pass membrane protein</topology>
    </subcellularLocation>
</comment>
<evidence type="ECO:0000313" key="9">
    <source>
        <dbReference type="EMBL" id="QEN04860.1"/>
    </source>
</evidence>
<keyword evidence="5 7" id="KW-1133">Transmembrane helix</keyword>
<keyword evidence="6 7" id="KW-0472">Membrane</keyword>
<dbReference type="GO" id="GO:0055085">
    <property type="term" value="P:transmembrane transport"/>
    <property type="evidence" value="ECO:0007669"/>
    <property type="project" value="InterPro"/>
</dbReference>
<evidence type="ECO:0000256" key="3">
    <source>
        <dbReference type="ARBA" id="ARBA00022475"/>
    </source>
</evidence>
<feature type="transmembrane region" description="Helical" evidence="7">
    <location>
        <begin position="117"/>
        <end position="135"/>
    </location>
</feature>
<evidence type="ECO:0000256" key="7">
    <source>
        <dbReference type="RuleBase" id="RU363032"/>
    </source>
</evidence>
<protein>
    <submittedName>
        <fullName evidence="9">ABC transporter permease subunit</fullName>
    </submittedName>
</protein>
<dbReference type="AlphaFoldDB" id="A0A5C1QCS8"/>
<dbReference type="Gene3D" id="1.10.3720.10">
    <property type="entry name" value="MetI-like"/>
    <property type="match status" value="1"/>
</dbReference>
<keyword evidence="2 7" id="KW-0813">Transport</keyword>
<comment type="similarity">
    <text evidence="7">Belongs to the binding-protein-dependent transport system permease family.</text>
</comment>
<feature type="transmembrane region" description="Helical" evidence="7">
    <location>
        <begin position="85"/>
        <end position="105"/>
    </location>
</feature>
<dbReference type="InterPro" id="IPR035906">
    <property type="entry name" value="MetI-like_sf"/>
</dbReference>